<dbReference type="AlphaFoldDB" id="A0A699L7C2"/>
<sequence length="141" mass="16758">SELLGLSPDTRNRVRLHLIRPSSRLAYYNEIVMKRDDRQLHKFKEGEFVDLHMNDIEDKLLFVVQHKLFHLTDSDIVDFIVALRMFIRSLVIKKWVEDLQLGVESYQKKLNITLPQQTIPEIEFKEPYIYLTNLQGLSMKT</sequence>
<comment type="caution">
    <text evidence="1">The sequence shown here is derived from an EMBL/GenBank/DDBJ whole genome shotgun (WGS) entry which is preliminary data.</text>
</comment>
<proteinExistence type="predicted"/>
<reference evidence="1" key="1">
    <citation type="journal article" date="2019" name="Sci. Rep.">
        <title>Draft genome of Tanacetum cinerariifolium, the natural source of mosquito coil.</title>
        <authorList>
            <person name="Yamashiro T."/>
            <person name="Shiraishi A."/>
            <person name="Satake H."/>
            <person name="Nakayama K."/>
        </authorList>
    </citation>
    <scope>NUCLEOTIDE SEQUENCE</scope>
</reference>
<accession>A0A699L7C2</accession>
<evidence type="ECO:0000313" key="1">
    <source>
        <dbReference type="EMBL" id="GFB20581.1"/>
    </source>
</evidence>
<feature type="non-terminal residue" evidence="1">
    <location>
        <position position="1"/>
    </location>
</feature>
<dbReference type="EMBL" id="BKCJ010575158">
    <property type="protein sequence ID" value="GFB20581.1"/>
    <property type="molecule type" value="Genomic_DNA"/>
</dbReference>
<name>A0A699L7C2_TANCI</name>
<organism evidence="1">
    <name type="scientific">Tanacetum cinerariifolium</name>
    <name type="common">Dalmatian daisy</name>
    <name type="synonym">Chrysanthemum cinerariifolium</name>
    <dbReference type="NCBI Taxonomy" id="118510"/>
    <lineage>
        <taxon>Eukaryota</taxon>
        <taxon>Viridiplantae</taxon>
        <taxon>Streptophyta</taxon>
        <taxon>Embryophyta</taxon>
        <taxon>Tracheophyta</taxon>
        <taxon>Spermatophyta</taxon>
        <taxon>Magnoliopsida</taxon>
        <taxon>eudicotyledons</taxon>
        <taxon>Gunneridae</taxon>
        <taxon>Pentapetalae</taxon>
        <taxon>asterids</taxon>
        <taxon>campanulids</taxon>
        <taxon>Asterales</taxon>
        <taxon>Asteraceae</taxon>
        <taxon>Asteroideae</taxon>
        <taxon>Anthemideae</taxon>
        <taxon>Anthemidinae</taxon>
        <taxon>Tanacetum</taxon>
    </lineage>
</organism>
<gene>
    <name evidence="1" type="ORF">Tci_692552</name>
</gene>
<protein>
    <submittedName>
        <fullName evidence="1">Uncharacterized protein</fullName>
    </submittedName>
</protein>